<keyword evidence="4 5" id="KW-0472">Membrane</keyword>
<organism evidence="6 7">
    <name type="scientific">Ferirhizobium litorale</name>
    <dbReference type="NCBI Taxonomy" id="2927786"/>
    <lineage>
        <taxon>Bacteria</taxon>
        <taxon>Pseudomonadati</taxon>
        <taxon>Pseudomonadota</taxon>
        <taxon>Alphaproteobacteria</taxon>
        <taxon>Hyphomicrobiales</taxon>
        <taxon>Rhizobiaceae</taxon>
        <taxon>Ferirhizobium</taxon>
    </lineage>
</organism>
<dbReference type="SUPFAM" id="SSF161084">
    <property type="entry name" value="MAPEG domain-like"/>
    <property type="match status" value="1"/>
</dbReference>
<name>A0AAE3U351_9HYPH</name>
<protein>
    <submittedName>
        <fullName evidence="6">MAPEG family protein</fullName>
    </submittedName>
</protein>
<keyword evidence="7" id="KW-1185">Reference proteome</keyword>
<sequence length="139" mass="15752">MTGTNAIFWPMIAHVALVFGLYVLLSIRRRRAVLAGRATTAQFRENRVEPDESLFARNSLASQFELPVLFYACSFATYLVDADSLPAIALAWIFVLSRWVHAAIHVTNNRIRYRSPAFAFGFLALGAMWAWLAVWMILD</sequence>
<dbReference type="Pfam" id="PF01124">
    <property type="entry name" value="MAPEG"/>
    <property type="match status" value="1"/>
</dbReference>
<evidence type="ECO:0000313" key="6">
    <source>
        <dbReference type="EMBL" id="MDI7921734.1"/>
    </source>
</evidence>
<reference evidence="6" key="1">
    <citation type="submission" date="2022-03" db="EMBL/GenBank/DDBJ databases">
        <title>Fererhizobium litorale gen. nov., sp. nov., isolated from sandy sediments of the Sea of Japan seashore.</title>
        <authorList>
            <person name="Romanenko L."/>
            <person name="Kurilenko V."/>
            <person name="Otstavnykh N."/>
            <person name="Svetashev V."/>
            <person name="Tekutyeva L."/>
            <person name="Isaeva M."/>
            <person name="Mikhailov V."/>
        </authorList>
    </citation>
    <scope>NUCLEOTIDE SEQUENCE</scope>
    <source>
        <strain evidence="6">KMM 9576</strain>
    </source>
</reference>
<feature type="transmembrane region" description="Helical" evidence="5">
    <location>
        <begin position="118"/>
        <end position="138"/>
    </location>
</feature>
<comment type="caution">
    <text evidence="6">The sequence shown here is derived from an EMBL/GenBank/DDBJ whole genome shotgun (WGS) entry which is preliminary data.</text>
</comment>
<dbReference type="GO" id="GO:0016020">
    <property type="term" value="C:membrane"/>
    <property type="evidence" value="ECO:0007669"/>
    <property type="project" value="UniProtKB-SubCell"/>
</dbReference>
<accession>A0AAE3U351</accession>
<dbReference type="InterPro" id="IPR023352">
    <property type="entry name" value="MAPEG-like_dom_sf"/>
</dbReference>
<evidence type="ECO:0000256" key="5">
    <source>
        <dbReference type="SAM" id="Phobius"/>
    </source>
</evidence>
<evidence type="ECO:0000313" key="7">
    <source>
        <dbReference type="Proteomes" id="UP001161580"/>
    </source>
</evidence>
<feature type="transmembrane region" description="Helical" evidence="5">
    <location>
        <begin position="6"/>
        <end position="27"/>
    </location>
</feature>
<proteinExistence type="predicted"/>
<evidence type="ECO:0000256" key="4">
    <source>
        <dbReference type="ARBA" id="ARBA00023136"/>
    </source>
</evidence>
<dbReference type="EMBL" id="JALDYZ010000002">
    <property type="protein sequence ID" value="MDI7921734.1"/>
    <property type="molecule type" value="Genomic_DNA"/>
</dbReference>
<evidence type="ECO:0000256" key="3">
    <source>
        <dbReference type="ARBA" id="ARBA00022989"/>
    </source>
</evidence>
<dbReference type="InterPro" id="IPR001129">
    <property type="entry name" value="Membr-assoc_MAPEG"/>
</dbReference>
<dbReference type="AlphaFoldDB" id="A0AAE3U351"/>
<dbReference type="RefSeq" id="WP_311789152.1">
    <property type="nucleotide sequence ID" value="NZ_JALDYY010000024.1"/>
</dbReference>
<dbReference type="Gene3D" id="1.20.120.550">
    <property type="entry name" value="Membrane associated eicosanoid/glutathione metabolism-like domain"/>
    <property type="match status" value="1"/>
</dbReference>
<comment type="subcellular location">
    <subcellularLocation>
        <location evidence="1">Membrane</location>
    </subcellularLocation>
</comment>
<keyword evidence="2 5" id="KW-0812">Transmembrane</keyword>
<dbReference type="Proteomes" id="UP001161580">
    <property type="component" value="Unassembled WGS sequence"/>
</dbReference>
<evidence type="ECO:0000256" key="1">
    <source>
        <dbReference type="ARBA" id="ARBA00004370"/>
    </source>
</evidence>
<gene>
    <name evidence="6" type="ORF">MRS75_06490</name>
</gene>
<keyword evidence="3 5" id="KW-1133">Transmembrane helix</keyword>
<evidence type="ECO:0000256" key="2">
    <source>
        <dbReference type="ARBA" id="ARBA00022692"/>
    </source>
</evidence>